<name>A0A1X2H6F7_SYNRA</name>
<keyword evidence="3" id="KW-1185">Reference proteome</keyword>
<dbReference type="Gene3D" id="3.90.190.10">
    <property type="entry name" value="Protein tyrosine phosphatase superfamily"/>
    <property type="match status" value="3"/>
</dbReference>
<gene>
    <name evidence="2" type="ORF">BCR43DRAFT_461502</name>
</gene>
<dbReference type="CDD" id="cd14496">
    <property type="entry name" value="PTP_paladin"/>
    <property type="match status" value="1"/>
</dbReference>
<feature type="region of interest" description="Disordered" evidence="1">
    <location>
        <begin position="1"/>
        <end position="42"/>
    </location>
</feature>
<dbReference type="OrthoDB" id="66369at2759"/>
<organism evidence="2 3">
    <name type="scientific">Syncephalastrum racemosum</name>
    <name type="common">Filamentous fungus</name>
    <dbReference type="NCBI Taxonomy" id="13706"/>
    <lineage>
        <taxon>Eukaryota</taxon>
        <taxon>Fungi</taxon>
        <taxon>Fungi incertae sedis</taxon>
        <taxon>Mucoromycota</taxon>
        <taxon>Mucoromycotina</taxon>
        <taxon>Mucoromycetes</taxon>
        <taxon>Mucorales</taxon>
        <taxon>Syncephalastraceae</taxon>
        <taxon>Syncephalastrum</taxon>
    </lineage>
</organism>
<evidence type="ECO:0000313" key="3">
    <source>
        <dbReference type="Proteomes" id="UP000242180"/>
    </source>
</evidence>
<dbReference type="EMBL" id="MCGN01000008">
    <property type="protein sequence ID" value="ORY94062.1"/>
    <property type="molecule type" value="Genomic_DNA"/>
</dbReference>
<dbReference type="InterPro" id="IPR050561">
    <property type="entry name" value="PTP"/>
</dbReference>
<dbReference type="InParanoid" id="A0A1X2H6F7"/>
<protein>
    <submittedName>
        <fullName evidence="2">Inositol hexakisphosphate-domain-containing protein</fullName>
    </submittedName>
</protein>
<dbReference type="SMART" id="SM01301">
    <property type="entry name" value="PTPlike_phytase"/>
    <property type="match status" value="3"/>
</dbReference>
<dbReference type="Proteomes" id="UP000242180">
    <property type="component" value="Unassembled WGS sequence"/>
</dbReference>
<dbReference type="InterPro" id="IPR029021">
    <property type="entry name" value="Prot-tyrosine_phosphatase-like"/>
</dbReference>
<dbReference type="STRING" id="13706.A0A1X2H6F7"/>
<evidence type="ECO:0000256" key="1">
    <source>
        <dbReference type="SAM" id="MobiDB-lite"/>
    </source>
</evidence>
<feature type="compositionally biased region" description="Low complexity" evidence="1">
    <location>
        <begin position="1"/>
        <end position="17"/>
    </location>
</feature>
<sequence length="1535" mass="174093">MSSYDADSPTSASSSPTFTQERRSITGSPHLRHRRVGSNDRALPTFVPPRIVLFIRDKTTNDNSSRRTSLTTAVTNAVINRSLPTGSGSPLAGRASVVAGSPPKDENKRAFFRRPAEIDAQQNSDESPRALLNVVTSLVRSRRGSVLARNTILKMDHFPSGTNTKLDFHLQGAPNFRLGQLNVYGVAQPTVIGLSTILALLDCHPHSRKRASCTWFSTREEPLVYLNGCPYVLREYASPMQNMNAFLGINASRLEKVEERLKNDVVREASGMGGLLLVHHELSDGTIVPCYIAADQVQTPREVFESFRQQGYRTEYFRIPISPEQGPEDNYFDDYVRVIKNLEPNDPLIFNCGMGAVRTTVGMILAQIIRRTQLIERGCPDPFPVPGYSYSTASGSEDGSDSPTRIMSPDLVRGLEEADSLSTHNRALMRLVYVLERGLDSKMSSRSAIEWAFERTNLVENLKEAIMGNYRCIVSLTSVLDSGSYSKKLMDEVIDQSDAVVNLREDILMNRVRQTTQSASDNDTFLSKALSGLQRYFFLLAFTSYINESVDTRFETRFSSWVKARTEIWTMLQHIRRKGPQLYLFRPVDDLRSLSGRDGPVDKRERTGRRGPLGFGQSMFEMVGAGTQGGIVAGEVEEFILKNRTGVALTSQTILKVDFWRISHLDAVDQEQAMELPTPGIADDSKKDLAHQMHHTFCIDGASNFRRIDHTRVYGVAQPTVDGLRKVMRQLLTDQPANKYIQWINLREEPIIYINGIPYVLRDRYFTLRNMRVYKGITGMRMEQLEERLKEDVIREISNYDGRILLHGEDSDGNVQPAWEDVDVDAVMTIREVMLMVASEIQEEEMDNDINASFESSFLDFHRVPVTAEKAPELTDFDELRQLVTSADLSKTAIIMNCQIGLGRSTLGTVIATLLTRWIRQTNRPEDMVREAPEHLTPQRLNYQIINSLLRVIKNGLENKWIVDDAIDKCGACLNLREAIASVHMQMESITDEQQRRRLFKRGIVSLERYFMLICFQAYLGETSPDMMGETESFAQWMKRHQEIATIQSELRSEDPSLLVPVEKSVGDGVALSSEVMEVVRHRHGQVLAQQTILKHDAFPGCQKVSLKEKVEGAYNFRRVEVKKVKNAIRFGGLAAIKSGLAADMERADDDTPVAPFICGCAMPTKDAIKAVLKRMNAGPGGKRKVLWTCLREEPVLYVNKRPYVLRLFHDPLKNLETTGIARERVEGMEQRMRLDVLDELQEYNGRLLLHDEETTEKGGFELVPTWETVPVECVETPSQVFESIVKEGYQVDYLRIPITDEQAPIPDVFDQLIRRMQGANAGVDALFNCQMGRGRTTTGMVTACLMTMILRNDSVTDMTSSYIMERSETNTTEPDGLEEDETHEERARYLAGEYKIVLQLVSVLTYGKLAKRLTDQAINICDHMQNLRRAVYDYKLRMDAMEDHQSKKYQATRQVALNYLVRYFYLIVFANYLLEEMGNMASQSSQCSVDEDEDEQHSDTIVDEEARKMTTFKEWLKGRREITNIIRLQQFDLS</sequence>
<dbReference type="SUPFAM" id="SSF52799">
    <property type="entry name" value="(Phosphotyrosine protein) phosphatases II"/>
    <property type="match status" value="3"/>
</dbReference>
<reference evidence="2 3" key="1">
    <citation type="submission" date="2016-07" db="EMBL/GenBank/DDBJ databases">
        <title>Pervasive Adenine N6-methylation of Active Genes in Fungi.</title>
        <authorList>
            <consortium name="DOE Joint Genome Institute"/>
            <person name="Mondo S.J."/>
            <person name="Dannebaum R.O."/>
            <person name="Kuo R.C."/>
            <person name="Labutti K."/>
            <person name="Haridas S."/>
            <person name="Kuo A."/>
            <person name="Salamov A."/>
            <person name="Ahrendt S.R."/>
            <person name="Lipzen A."/>
            <person name="Sullivan W."/>
            <person name="Andreopoulos W.B."/>
            <person name="Clum A."/>
            <person name="Lindquist E."/>
            <person name="Daum C."/>
            <person name="Ramamoorthy G.K."/>
            <person name="Gryganskyi A."/>
            <person name="Culley D."/>
            <person name="Magnuson J.K."/>
            <person name="James T.Y."/>
            <person name="O'Malley M.A."/>
            <person name="Stajich J.E."/>
            <person name="Spatafora J.W."/>
            <person name="Visel A."/>
            <person name="Grigoriev I.V."/>
        </authorList>
    </citation>
    <scope>NUCLEOTIDE SEQUENCE [LARGE SCALE GENOMIC DNA]</scope>
    <source>
        <strain evidence="2 3">NRRL 2496</strain>
    </source>
</reference>
<comment type="caution">
    <text evidence="2">The sequence shown here is derived from an EMBL/GenBank/DDBJ whole genome shotgun (WGS) entry which is preliminary data.</text>
</comment>
<feature type="region of interest" description="Disordered" evidence="1">
    <location>
        <begin position="81"/>
        <end position="108"/>
    </location>
</feature>
<dbReference type="OMA" id="VIPIWEE"/>
<dbReference type="PANTHER" id="PTHR23339">
    <property type="entry name" value="TYROSINE SPECIFIC PROTEIN PHOSPHATASE AND DUAL SPECIFICITY PROTEIN PHOSPHATASE"/>
    <property type="match status" value="1"/>
</dbReference>
<evidence type="ECO:0000313" key="2">
    <source>
        <dbReference type="EMBL" id="ORY94062.1"/>
    </source>
</evidence>
<accession>A0A1X2H6F7</accession>
<dbReference type="Pfam" id="PF14566">
    <property type="entry name" value="PTPlike_phytase"/>
    <property type="match status" value="3"/>
</dbReference>
<proteinExistence type="predicted"/>